<comment type="similarity">
    <text evidence="8 9">Belongs to the TRAP transporter small permease family.</text>
</comment>
<evidence type="ECO:0000256" key="2">
    <source>
        <dbReference type="ARBA" id="ARBA00022448"/>
    </source>
</evidence>
<keyword evidence="6 9" id="KW-1133">Transmembrane helix</keyword>
<protein>
    <recommendedName>
        <fullName evidence="9">TRAP transporter small permease protein</fullName>
    </recommendedName>
</protein>
<comment type="function">
    <text evidence="9">Part of the tripartite ATP-independent periplasmic (TRAP) transport system.</text>
</comment>
<evidence type="ECO:0000256" key="3">
    <source>
        <dbReference type="ARBA" id="ARBA00022475"/>
    </source>
</evidence>
<dbReference type="RefSeq" id="WP_170055946.1">
    <property type="nucleotide sequence ID" value="NZ_JABBKX010000009.1"/>
</dbReference>
<dbReference type="PANTHER" id="PTHR35011:SF10">
    <property type="entry name" value="TRAP TRANSPORTER SMALL PERMEASE PROTEIN"/>
    <property type="match status" value="1"/>
</dbReference>
<keyword evidence="5 9" id="KW-0812">Transmembrane</keyword>
<gene>
    <name evidence="11" type="ORF">GWK16_21080</name>
</gene>
<feature type="transmembrane region" description="Helical" evidence="9">
    <location>
        <begin position="151"/>
        <end position="175"/>
    </location>
</feature>
<dbReference type="GO" id="GO:0022857">
    <property type="term" value="F:transmembrane transporter activity"/>
    <property type="evidence" value="ECO:0007669"/>
    <property type="project" value="UniProtKB-UniRule"/>
</dbReference>
<keyword evidence="2 9" id="KW-0813">Transport</keyword>
<keyword evidence="7 9" id="KW-0472">Membrane</keyword>
<evidence type="ECO:0000256" key="9">
    <source>
        <dbReference type="RuleBase" id="RU369079"/>
    </source>
</evidence>
<feature type="transmembrane region" description="Helical" evidence="9">
    <location>
        <begin position="64"/>
        <end position="82"/>
    </location>
</feature>
<dbReference type="GO" id="GO:0015740">
    <property type="term" value="P:C4-dicarboxylate transport"/>
    <property type="evidence" value="ECO:0007669"/>
    <property type="project" value="TreeGrafter"/>
</dbReference>
<organism evidence="11 12">
    <name type="scientific">Neoroseomonas marina</name>
    <dbReference type="NCBI Taxonomy" id="1232220"/>
    <lineage>
        <taxon>Bacteria</taxon>
        <taxon>Pseudomonadati</taxon>
        <taxon>Pseudomonadota</taxon>
        <taxon>Alphaproteobacteria</taxon>
        <taxon>Acetobacterales</taxon>
        <taxon>Acetobacteraceae</taxon>
        <taxon>Neoroseomonas</taxon>
    </lineage>
</organism>
<dbReference type="AlphaFoldDB" id="A0A848EJV3"/>
<feature type="transmembrane region" description="Helical" evidence="9">
    <location>
        <begin position="21"/>
        <end position="44"/>
    </location>
</feature>
<reference evidence="11 12" key="1">
    <citation type="submission" date="2020-03" db="EMBL/GenBank/DDBJ databases">
        <authorList>
            <person name="Sun Q."/>
        </authorList>
    </citation>
    <scope>NUCLEOTIDE SEQUENCE [LARGE SCALE GENOMIC DNA]</scope>
    <source>
        <strain evidence="11 12">JC162</strain>
    </source>
</reference>
<accession>A0A848EJV3</accession>
<evidence type="ECO:0000256" key="5">
    <source>
        <dbReference type="ARBA" id="ARBA00022692"/>
    </source>
</evidence>
<evidence type="ECO:0000256" key="1">
    <source>
        <dbReference type="ARBA" id="ARBA00004429"/>
    </source>
</evidence>
<keyword evidence="12" id="KW-1185">Reference proteome</keyword>
<evidence type="ECO:0000256" key="8">
    <source>
        <dbReference type="ARBA" id="ARBA00038436"/>
    </source>
</evidence>
<keyword evidence="3" id="KW-1003">Cell membrane</keyword>
<dbReference type="EMBL" id="JABBKX010000009">
    <property type="protein sequence ID" value="NMJ43755.1"/>
    <property type="molecule type" value="Genomic_DNA"/>
</dbReference>
<evidence type="ECO:0000256" key="6">
    <source>
        <dbReference type="ARBA" id="ARBA00022989"/>
    </source>
</evidence>
<comment type="subunit">
    <text evidence="9">The complex comprises the extracytoplasmic solute receptor protein and the two transmembrane proteins.</text>
</comment>
<keyword evidence="4 9" id="KW-0997">Cell inner membrane</keyword>
<dbReference type="Pfam" id="PF04290">
    <property type="entry name" value="DctQ"/>
    <property type="match status" value="1"/>
</dbReference>
<comment type="subcellular location">
    <subcellularLocation>
        <location evidence="1 9">Cell inner membrane</location>
        <topology evidence="1 9">Multi-pass membrane protein</topology>
    </subcellularLocation>
</comment>
<dbReference type="InterPro" id="IPR055348">
    <property type="entry name" value="DctQ"/>
</dbReference>
<evidence type="ECO:0000313" key="11">
    <source>
        <dbReference type="EMBL" id="NMJ43755.1"/>
    </source>
</evidence>
<feature type="transmembrane region" description="Helical" evidence="9">
    <location>
        <begin position="103"/>
        <end position="124"/>
    </location>
</feature>
<dbReference type="InterPro" id="IPR007387">
    <property type="entry name" value="TRAP_DctQ"/>
</dbReference>
<comment type="caution">
    <text evidence="11">The sequence shown here is derived from an EMBL/GenBank/DDBJ whole genome shotgun (WGS) entry which is preliminary data.</text>
</comment>
<proteinExistence type="inferred from homology"/>
<evidence type="ECO:0000256" key="7">
    <source>
        <dbReference type="ARBA" id="ARBA00023136"/>
    </source>
</evidence>
<dbReference type="GO" id="GO:0005886">
    <property type="term" value="C:plasma membrane"/>
    <property type="evidence" value="ECO:0007669"/>
    <property type="project" value="UniProtKB-SubCell"/>
</dbReference>
<sequence>MSGTVTPSPAPLQAVRALRRAVAAAALLMAYIAGWAYVVCALFITFDIVARYFLGFSSQATVEVTGYILAGGIAWSLGHTLFRRAHIRVDVFVNRLPVRIRAPLHLFALGLLTALSVLIVWSAWELVDESALFDAHDNSALRIAMVWPQGIWAFGISAFVMSCLVLMLEAALALACGEGASLDALLGSRTLEDETEEALEAVAMAHEGEEPPHP</sequence>
<dbReference type="Proteomes" id="UP000548582">
    <property type="component" value="Unassembled WGS sequence"/>
</dbReference>
<name>A0A848EJV3_9PROT</name>
<dbReference type="PANTHER" id="PTHR35011">
    <property type="entry name" value="2,3-DIKETO-L-GULONATE TRAP TRANSPORTER SMALL PERMEASE PROTEIN YIAM"/>
    <property type="match status" value="1"/>
</dbReference>
<evidence type="ECO:0000259" key="10">
    <source>
        <dbReference type="Pfam" id="PF04290"/>
    </source>
</evidence>
<evidence type="ECO:0000256" key="4">
    <source>
        <dbReference type="ARBA" id="ARBA00022519"/>
    </source>
</evidence>
<evidence type="ECO:0000313" key="12">
    <source>
        <dbReference type="Proteomes" id="UP000548582"/>
    </source>
</evidence>
<feature type="domain" description="Tripartite ATP-independent periplasmic transporters DctQ component" evidence="10">
    <location>
        <begin position="41"/>
        <end position="170"/>
    </location>
</feature>